<feature type="region of interest" description="Disordered" evidence="3">
    <location>
        <begin position="74"/>
        <end position="99"/>
    </location>
</feature>
<dbReference type="Gene3D" id="1.10.8.660">
    <property type="match status" value="1"/>
</dbReference>
<dbReference type="OrthoDB" id="310654at2759"/>
<dbReference type="SUPFAM" id="SSF56542">
    <property type="entry name" value="Substrate-binding domain of HMG-CoA reductase"/>
    <property type="match status" value="1"/>
</dbReference>
<dbReference type="Proteomes" id="UP000018817">
    <property type="component" value="Unassembled WGS sequence"/>
</dbReference>
<dbReference type="CDD" id="cd00644">
    <property type="entry name" value="HMG-CoA_reductase_classII"/>
    <property type="match status" value="1"/>
</dbReference>
<organism evidence="4 5">
    <name type="scientific">Phytophthora nicotianae (strain INRA-310)</name>
    <name type="common">Phytophthora parasitica</name>
    <dbReference type="NCBI Taxonomy" id="761204"/>
    <lineage>
        <taxon>Eukaryota</taxon>
        <taxon>Sar</taxon>
        <taxon>Stramenopiles</taxon>
        <taxon>Oomycota</taxon>
        <taxon>Peronosporomycetes</taxon>
        <taxon>Peronosporales</taxon>
        <taxon>Peronosporaceae</taxon>
        <taxon>Phytophthora</taxon>
    </lineage>
</organism>
<dbReference type="SUPFAM" id="SSF55035">
    <property type="entry name" value="NAD-binding domain of HMG-CoA reductase"/>
    <property type="match status" value="2"/>
</dbReference>
<evidence type="ECO:0000256" key="2">
    <source>
        <dbReference type="ARBA" id="ARBA00023002"/>
    </source>
</evidence>
<dbReference type="InterPro" id="IPR009023">
    <property type="entry name" value="HMG_CoA_Rdtase_NAD(P)-bd_sf"/>
</dbReference>
<dbReference type="Gene3D" id="3.90.770.10">
    <property type="entry name" value="3-hydroxy-3-methylglutaryl-coenzyme A Reductase, Chain A, domain 2"/>
    <property type="match status" value="2"/>
</dbReference>
<protein>
    <submittedName>
        <fullName evidence="4">Hydroxymethylglutaryl-CoA reductase, degradative</fullName>
    </submittedName>
</protein>
<evidence type="ECO:0000256" key="3">
    <source>
        <dbReference type="SAM" id="MobiDB-lite"/>
    </source>
</evidence>
<dbReference type="AlphaFoldDB" id="W2RHT7"/>
<dbReference type="InterPro" id="IPR004553">
    <property type="entry name" value="HMG_CoA_Rdtase_bac-typ"/>
</dbReference>
<reference evidence="4 5" key="2">
    <citation type="submission" date="2013-11" db="EMBL/GenBank/DDBJ databases">
        <title>The Genome Sequence of Phytophthora parasitica INRA-310.</title>
        <authorList>
            <consortium name="The Broad Institute Genomics Platform"/>
            <person name="Russ C."/>
            <person name="Tyler B."/>
            <person name="Panabieres F."/>
            <person name="Shan W."/>
            <person name="Tripathy S."/>
            <person name="Grunwald N."/>
            <person name="Machado M."/>
            <person name="Johnson C.S."/>
            <person name="Arredondo F."/>
            <person name="Hong C."/>
            <person name="Coffey M."/>
            <person name="Young S.K."/>
            <person name="Zeng Q."/>
            <person name="Gargeya S."/>
            <person name="Fitzgerald M."/>
            <person name="Abouelleil A."/>
            <person name="Alvarado L."/>
            <person name="Chapman S.B."/>
            <person name="Gainer-Dewar J."/>
            <person name="Goldberg J."/>
            <person name="Griggs A."/>
            <person name="Gujja S."/>
            <person name="Hansen M."/>
            <person name="Howarth C."/>
            <person name="Imamovic A."/>
            <person name="Ireland A."/>
            <person name="Larimer J."/>
            <person name="McCowan C."/>
            <person name="Murphy C."/>
            <person name="Pearson M."/>
            <person name="Poon T.W."/>
            <person name="Priest M."/>
            <person name="Roberts A."/>
            <person name="Saif S."/>
            <person name="Shea T."/>
            <person name="Sykes S."/>
            <person name="Wortman J."/>
            <person name="Nusbaum C."/>
            <person name="Birren B."/>
        </authorList>
    </citation>
    <scope>NUCLEOTIDE SEQUENCE [LARGE SCALE GENOMIC DNA]</scope>
    <source>
        <strain evidence="4 5">INRA-310</strain>
    </source>
</reference>
<dbReference type="OMA" id="AHCYASR"/>
<dbReference type="RefSeq" id="XP_008890316.1">
    <property type="nucleotide sequence ID" value="XM_008892068.1"/>
</dbReference>
<accession>W2RHT7</accession>
<keyword evidence="2" id="KW-0560">Oxidoreductase</keyword>
<evidence type="ECO:0000313" key="5">
    <source>
        <dbReference type="Proteomes" id="UP000018817"/>
    </source>
</evidence>
<dbReference type="InterPro" id="IPR023074">
    <property type="entry name" value="HMG_CoA_Rdtase_cat_sf"/>
</dbReference>
<dbReference type="GeneID" id="20171000"/>
<dbReference type="GO" id="GO:0015936">
    <property type="term" value="P:coenzyme A metabolic process"/>
    <property type="evidence" value="ECO:0007669"/>
    <property type="project" value="InterPro"/>
</dbReference>
<dbReference type="PROSITE" id="PS50065">
    <property type="entry name" value="HMG_COA_REDUCTASE_4"/>
    <property type="match status" value="1"/>
</dbReference>
<dbReference type="VEuPathDB" id="FungiDB:PPTG_00645"/>
<dbReference type="EMBL" id="KI669561">
    <property type="protein sequence ID" value="ETN24229.1"/>
    <property type="molecule type" value="Genomic_DNA"/>
</dbReference>
<dbReference type="STRING" id="761204.W2RHT7"/>
<dbReference type="InterPro" id="IPR009029">
    <property type="entry name" value="HMG_CoA_Rdtase_sub-bd_dom_sf"/>
</dbReference>
<name>W2RHT7_PHYN3</name>
<dbReference type="PANTHER" id="PTHR10572">
    <property type="entry name" value="3-HYDROXY-3-METHYLGLUTARYL-COENZYME A REDUCTASE"/>
    <property type="match status" value="1"/>
</dbReference>
<gene>
    <name evidence="4" type="ORF">PPTG_00645</name>
</gene>
<dbReference type="GO" id="GO:0004420">
    <property type="term" value="F:hydroxymethylglutaryl-CoA reductase (NADPH) activity"/>
    <property type="evidence" value="ECO:0007669"/>
    <property type="project" value="InterPro"/>
</dbReference>
<comment type="similarity">
    <text evidence="1">Belongs to the HMG-CoA reductase family.</text>
</comment>
<proteinExistence type="inferred from homology"/>
<evidence type="ECO:0000256" key="1">
    <source>
        <dbReference type="ARBA" id="ARBA00007661"/>
    </source>
</evidence>
<reference evidence="5" key="1">
    <citation type="submission" date="2011-12" db="EMBL/GenBank/DDBJ databases">
        <authorList>
            <consortium name="The Broad Institute Genome Sequencing Platform"/>
            <person name="Russ C."/>
            <person name="Tyler B."/>
            <person name="Panabieres F."/>
            <person name="Shan W."/>
            <person name="Tripathy S."/>
            <person name="Grunwald N."/>
            <person name="Machado M."/>
            <person name="Young S.K."/>
            <person name="Zeng Q."/>
            <person name="Gargeya S."/>
            <person name="Fitzgerald M."/>
            <person name="Haas B."/>
            <person name="Abouelleil A."/>
            <person name="Alvarado L."/>
            <person name="Arachchi H.M."/>
            <person name="Berlin A."/>
            <person name="Chapman S.B."/>
            <person name="Gearin G."/>
            <person name="Goldberg J."/>
            <person name="Griggs A."/>
            <person name="Gujja S."/>
            <person name="Hansen M."/>
            <person name="Heiman D."/>
            <person name="Howarth C."/>
            <person name="Larimer J."/>
            <person name="Lui A."/>
            <person name="MacDonald P.J.P."/>
            <person name="McCowen C."/>
            <person name="Montmayeur A."/>
            <person name="Murphy C."/>
            <person name="Neiman D."/>
            <person name="Pearson M."/>
            <person name="Priest M."/>
            <person name="Roberts A."/>
            <person name="Saif S."/>
            <person name="Shea T."/>
            <person name="Sisk P."/>
            <person name="Stolte C."/>
            <person name="Sykes S."/>
            <person name="Wortman J."/>
            <person name="Nusbaum C."/>
            <person name="Birren B."/>
        </authorList>
    </citation>
    <scope>NUCLEOTIDE SEQUENCE [LARGE SCALE GENOMIC DNA]</scope>
    <source>
        <strain evidence="5">INRA-310</strain>
    </source>
</reference>
<dbReference type="PANTHER" id="PTHR10572:SF24">
    <property type="entry name" value="3-HYDROXY-3-METHYLGLUTARYL-COENZYME A REDUCTASE"/>
    <property type="match status" value="1"/>
</dbReference>
<dbReference type="Pfam" id="PF00368">
    <property type="entry name" value="HMG-CoA_red"/>
    <property type="match status" value="1"/>
</dbReference>
<sequence length="974" mass="106002">MTNQTLDGDALMALATPRTELEATLDQTLALLRTALKTSQSVARDDALQRKAAQVAALAAKVQRQCADVASKQFEPLQPSHDASESWSSSTKLQDAAPQPSVWSGFYNKTLRERFDVLALMYPRLKTLKTQHAGGADVAADILPHSDPAAKLGELPLRTANLMIENCIGVLGVPLGLGLNFVIDGKSLSVPMAVEEPSVVAAASSAAKLVAAAGGGFHTATSGNIMTSQIQLVGTEDIPAAIAAIECNRERLLSFANTTLCPNMKKRGGGAVDIYCRVVSQAARTAATAAAGSAWYTPCDDELVVNASESQTQFLVVHIDVDVCEAMGANIVNTVAEGLSEEVSKITRSRVGLRILTNLCMQRRARAEFEIPLKKLGWKGVDGEDVANRIIEAYNFAAIDPYRAVTNNKGIMNGVDAVAVATGQDWRAIESAAHCYASRSGQYASLSHYEIGVARDGSGTRVLRGSLEMPIAVGSKGGALMTHPGYTATHAILQQPTARNLSGIIVSVGLAQNFAAIRAIAVTGIQKGHMALHARNIAVAAGAPSELVSEVCSYMLLRKSINVETAKEYLHAHAVFSEIQSNSPPISPVSVTLPSMFYVEIPIPELEDTISLNIAFEATNKHPQYIAIIAPSKSDKTLTTLQRQLLGDKGYNQLEKMFKFLASMRSIVISASSSESDLLLSRSNVGLQNKLQLLSILINIIAYRLMEVRPDKVRTFMRQLLGASSGSANGANDGEMHELDAKFFHDLMVENVDPDDEILSTGLPLFLALWQVLHYHIEQEVPHKLLRARLVKEQWGLLNDIVRSYELGTLSNDAAAATEQPLEEKFLAYVAVQATRWQATLLLLIDSLALASELVTPERLNFLARIGEYMEWEGSIAHDVARYQRDATERVPNAFLFWLSQRRIPHAEGKKYEREFRDVADALASEKWDQLLQEARRDSWAAATFSLPAVERVIGLIREIYGDHSGRSIRKESF</sequence>
<evidence type="ECO:0000313" key="4">
    <source>
        <dbReference type="EMBL" id="ETN24229.1"/>
    </source>
</evidence>
<dbReference type="InterPro" id="IPR002202">
    <property type="entry name" value="HMG_CoA_Rdtase"/>
</dbReference>